<dbReference type="Pfam" id="PF12146">
    <property type="entry name" value="Hydrolase_4"/>
    <property type="match status" value="1"/>
</dbReference>
<dbReference type="PANTHER" id="PTHR11614">
    <property type="entry name" value="PHOSPHOLIPASE-RELATED"/>
    <property type="match status" value="1"/>
</dbReference>
<dbReference type="InterPro" id="IPR051044">
    <property type="entry name" value="MAG_DAG_Lipase"/>
</dbReference>
<sequence length="313" mass="34303">MAFVRVPGNEPPEGAEEHWLEGRGGVKVRVLTAPSSRGAPRGTVIVAPGRTEFIEKYFEVIRELQARGFAVFCIDWRGQGLSGREVENSLKGHFVSFDDPVNDLSTALKLLADRLPRPYIGLAHSMGGAILLRALMTRRIDLDAAAFSAPMFGIQGLSDFAKKYVRFMVSLGAGGSFAPGVEKKWKRENFKKNPVTHDKSRHDRCQGLIAEEPRLALAGPTVGWVSAASDATEAFRTPGALAHVRIPILIATAGEEQLVDNASHDGVAHELPDVRHVTIEGSKHEILMETDPIRAQFWDAFDQLVERVVPARV</sequence>
<feature type="domain" description="Serine aminopeptidase S33" evidence="1">
    <location>
        <begin position="39"/>
        <end position="291"/>
    </location>
</feature>
<dbReference type="InParanoid" id="A0A1B1AJW8"/>
<gene>
    <name evidence="2" type="ORF">ATE48_13545</name>
</gene>
<dbReference type="Proteomes" id="UP000092498">
    <property type="component" value="Chromosome"/>
</dbReference>
<name>A0A1B1AJW8_9PROT</name>
<protein>
    <recommendedName>
        <fullName evidence="1">Serine aminopeptidase S33 domain-containing protein</fullName>
    </recommendedName>
</protein>
<dbReference type="SUPFAM" id="SSF53474">
    <property type="entry name" value="alpha/beta-Hydrolases"/>
    <property type="match status" value="1"/>
</dbReference>
<evidence type="ECO:0000259" key="1">
    <source>
        <dbReference type="Pfam" id="PF12146"/>
    </source>
</evidence>
<reference evidence="2 3" key="1">
    <citation type="submission" date="2015-11" db="EMBL/GenBank/DDBJ databases">
        <title>Whole-Genome Sequence of Candidatus Oderbacter manganicum from the National Park Lower Oder Valley, Germany.</title>
        <authorList>
            <person name="Braun B."/>
            <person name="Liere K."/>
            <person name="Szewzyk U."/>
        </authorList>
    </citation>
    <scope>NUCLEOTIDE SEQUENCE [LARGE SCALE GENOMIC DNA]</scope>
    <source>
        <strain evidence="2 3">OTSz_A_272</strain>
    </source>
</reference>
<accession>A0A1B1AJW8</accession>
<dbReference type="AlphaFoldDB" id="A0A1B1AJW8"/>
<organism evidence="2 3">
    <name type="scientific">Candidatus Viadribacter manganicus</name>
    <dbReference type="NCBI Taxonomy" id="1759059"/>
    <lineage>
        <taxon>Bacteria</taxon>
        <taxon>Pseudomonadati</taxon>
        <taxon>Pseudomonadota</taxon>
        <taxon>Alphaproteobacteria</taxon>
        <taxon>Hyphomonadales</taxon>
        <taxon>Hyphomonadaceae</taxon>
        <taxon>Candidatus Viadribacter</taxon>
    </lineage>
</organism>
<dbReference type="RefSeq" id="WP_066772366.1">
    <property type="nucleotide sequence ID" value="NZ_CP013244.1"/>
</dbReference>
<proteinExistence type="predicted"/>
<dbReference type="KEGG" id="cbot:ATE48_13545"/>
<dbReference type="Gene3D" id="3.40.50.1820">
    <property type="entry name" value="alpha/beta hydrolase"/>
    <property type="match status" value="1"/>
</dbReference>
<dbReference type="STRING" id="1759059.ATE48_13545"/>
<dbReference type="FunCoup" id="A0A1B1AJW8">
    <property type="interactions" value="13"/>
</dbReference>
<dbReference type="OrthoDB" id="9788260at2"/>
<dbReference type="EMBL" id="CP013244">
    <property type="protein sequence ID" value="ANP46866.1"/>
    <property type="molecule type" value="Genomic_DNA"/>
</dbReference>
<keyword evidence="3" id="KW-1185">Reference proteome</keyword>
<dbReference type="InterPro" id="IPR022742">
    <property type="entry name" value="Hydrolase_4"/>
</dbReference>
<evidence type="ECO:0000313" key="3">
    <source>
        <dbReference type="Proteomes" id="UP000092498"/>
    </source>
</evidence>
<dbReference type="InterPro" id="IPR029058">
    <property type="entry name" value="AB_hydrolase_fold"/>
</dbReference>
<evidence type="ECO:0000313" key="2">
    <source>
        <dbReference type="EMBL" id="ANP46866.1"/>
    </source>
</evidence>